<evidence type="ECO:0000256" key="19">
    <source>
        <dbReference type="SAM" id="Phobius"/>
    </source>
</evidence>
<keyword evidence="5" id="KW-0433">Leucine-rich repeat</keyword>
<keyword evidence="11" id="KW-0418">Kinase</keyword>
<dbReference type="InterPro" id="IPR011009">
    <property type="entry name" value="Kinase-like_dom_sf"/>
</dbReference>
<evidence type="ECO:0000256" key="10">
    <source>
        <dbReference type="ARBA" id="ARBA00022741"/>
    </source>
</evidence>
<keyword evidence="3" id="KW-1003">Cell membrane</keyword>
<dbReference type="Gene3D" id="1.10.510.10">
    <property type="entry name" value="Transferase(Phosphotransferase) domain 1"/>
    <property type="match status" value="1"/>
</dbReference>
<reference evidence="21" key="1">
    <citation type="submission" date="2020-06" db="EMBL/GenBank/DDBJ databases">
        <title>WGS assembly of Ceratodon purpureus strain R40.</title>
        <authorList>
            <person name="Carey S.B."/>
            <person name="Jenkins J."/>
            <person name="Shu S."/>
            <person name="Lovell J.T."/>
            <person name="Sreedasyam A."/>
            <person name="Maumus F."/>
            <person name="Tiley G.P."/>
            <person name="Fernandez-Pozo N."/>
            <person name="Barry K."/>
            <person name="Chen C."/>
            <person name="Wang M."/>
            <person name="Lipzen A."/>
            <person name="Daum C."/>
            <person name="Saski C.A."/>
            <person name="Payton A.C."/>
            <person name="Mcbreen J.C."/>
            <person name="Conrad R.E."/>
            <person name="Kollar L.M."/>
            <person name="Olsson S."/>
            <person name="Huttunen S."/>
            <person name="Landis J.B."/>
            <person name="Wickett N.J."/>
            <person name="Johnson M.G."/>
            <person name="Rensing S.A."/>
            <person name="Grimwood J."/>
            <person name="Schmutz J."/>
            <person name="Mcdaniel S.F."/>
        </authorList>
    </citation>
    <scope>NUCLEOTIDE SEQUENCE</scope>
    <source>
        <strain evidence="21">R40</strain>
    </source>
</reference>
<dbReference type="PANTHER" id="PTHR48005">
    <property type="entry name" value="LEUCINE RICH REPEAT KINASE 2"/>
    <property type="match status" value="1"/>
</dbReference>
<evidence type="ECO:0000256" key="7">
    <source>
        <dbReference type="ARBA" id="ARBA00022692"/>
    </source>
</evidence>
<dbReference type="InterPro" id="IPR051420">
    <property type="entry name" value="Ser_Thr_Kinases_DiverseReg"/>
</dbReference>
<feature type="domain" description="Protein kinase" evidence="20">
    <location>
        <begin position="99"/>
        <end position="316"/>
    </location>
</feature>
<keyword evidence="6" id="KW-0808">Transferase</keyword>
<evidence type="ECO:0000256" key="6">
    <source>
        <dbReference type="ARBA" id="ARBA00022679"/>
    </source>
</evidence>
<dbReference type="GO" id="GO:0004674">
    <property type="term" value="F:protein serine/threonine kinase activity"/>
    <property type="evidence" value="ECO:0007669"/>
    <property type="project" value="UniProtKB-KW"/>
</dbReference>
<evidence type="ECO:0000259" key="20">
    <source>
        <dbReference type="PROSITE" id="PS50011"/>
    </source>
</evidence>
<evidence type="ECO:0000256" key="14">
    <source>
        <dbReference type="ARBA" id="ARBA00023136"/>
    </source>
</evidence>
<evidence type="ECO:0000256" key="9">
    <source>
        <dbReference type="ARBA" id="ARBA00022737"/>
    </source>
</evidence>
<sequence>MSSPGHSAVSGQNLIKLLNRVRLALGIALGIIALILVIYVACVFWRHLSAFLSRWRTASLVRWHGPQKTGTKVHLVVKNLTMVPLPYTFEEIMDATENPNDAYIIGRGAHGVVYKVALSSRTPIAVKKIEPLDITPALVHKSFRREIETVGKVKHRNLATLLGFMQWGKVGLLLYDYVCNGNLHSALHNREQAREIDLNWKVRLHIAEGVARGLAYLHHDHNPPIVHRDIKSSNVLLDEDLKACISDFGLAKVLAISQVEYNQWLTTANVLGTFGYIAPGKSCLVFAIHCYILLSMEVTIFQILLLLCIEYMNLLF</sequence>
<keyword evidence="14 19" id="KW-0472">Membrane</keyword>
<dbReference type="InterPro" id="IPR008271">
    <property type="entry name" value="Ser/Thr_kinase_AS"/>
</dbReference>
<evidence type="ECO:0000256" key="13">
    <source>
        <dbReference type="ARBA" id="ARBA00022989"/>
    </source>
</evidence>
<comment type="similarity">
    <text evidence="18">Belongs to the protein kinase superfamily.</text>
</comment>
<evidence type="ECO:0000313" key="21">
    <source>
        <dbReference type="EMBL" id="KAG0566618.1"/>
    </source>
</evidence>
<comment type="catalytic activity">
    <reaction evidence="16">
        <text>L-seryl-[protein] + ATP = O-phospho-L-seryl-[protein] + ADP + H(+)</text>
        <dbReference type="Rhea" id="RHEA:17989"/>
        <dbReference type="Rhea" id="RHEA-COMP:9863"/>
        <dbReference type="Rhea" id="RHEA-COMP:11604"/>
        <dbReference type="ChEBI" id="CHEBI:15378"/>
        <dbReference type="ChEBI" id="CHEBI:29999"/>
        <dbReference type="ChEBI" id="CHEBI:30616"/>
        <dbReference type="ChEBI" id="CHEBI:83421"/>
        <dbReference type="ChEBI" id="CHEBI:456216"/>
        <dbReference type="EC" id="2.7.11.1"/>
    </reaction>
</comment>
<dbReference type="Proteomes" id="UP000822688">
    <property type="component" value="Chromosome 7"/>
</dbReference>
<dbReference type="PROSITE" id="PS50011">
    <property type="entry name" value="PROTEIN_KINASE_DOM"/>
    <property type="match status" value="1"/>
</dbReference>
<dbReference type="EMBL" id="CM026428">
    <property type="protein sequence ID" value="KAG0566618.1"/>
    <property type="molecule type" value="Genomic_DNA"/>
</dbReference>
<evidence type="ECO:0000256" key="12">
    <source>
        <dbReference type="ARBA" id="ARBA00022840"/>
    </source>
</evidence>
<accession>A0A8T0H8Q2</accession>
<evidence type="ECO:0000256" key="5">
    <source>
        <dbReference type="ARBA" id="ARBA00022614"/>
    </source>
</evidence>
<evidence type="ECO:0000256" key="11">
    <source>
        <dbReference type="ARBA" id="ARBA00022777"/>
    </source>
</evidence>
<dbReference type="Gene3D" id="3.30.200.20">
    <property type="entry name" value="Phosphorylase Kinase, domain 1"/>
    <property type="match status" value="1"/>
</dbReference>
<evidence type="ECO:0000256" key="15">
    <source>
        <dbReference type="ARBA" id="ARBA00047899"/>
    </source>
</evidence>
<gene>
    <name evidence="21" type="ORF">KC19_7G078100</name>
</gene>
<dbReference type="InterPro" id="IPR000719">
    <property type="entry name" value="Prot_kinase_dom"/>
</dbReference>
<keyword evidence="10 17" id="KW-0547">Nucleotide-binding</keyword>
<keyword evidence="4 18" id="KW-0723">Serine/threonine-protein kinase</keyword>
<evidence type="ECO:0000256" key="1">
    <source>
        <dbReference type="ARBA" id="ARBA00004251"/>
    </source>
</evidence>
<dbReference type="FunFam" id="3.30.200.20:FF:000260">
    <property type="entry name" value="LRR receptor-like serine/threonine-protein kinase RPK2"/>
    <property type="match status" value="1"/>
</dbReference>
<evidence type="ECO:0000256" key="4">
    <source>
        <dbReference type="ARBA" id="ARBA00022527"/>
    </source>
</evidence>
<evidence type="ECO:0000256" key="16">
    <source>
        <dbReference type="ARBA" id="ARBA00048679"/>
    </source>
</evidence>
<evidence type="ECO:0000313" key="22">
    <source>
        <dbReference type="Proteomes" id="UP000822688"/>
    </source>
</evidence>
<keyword evidence="9" id="KW-0677">Repeat</keyword>
<feature type="transmembrane region" description="Helical" evidence="19">
    <location>
        <begin position="23"/>
        <end position="45"/>
    </location>
</feature>
<keyword evidence="22" id="KW-1185">Reference proteome</keyword>
<comment type="catalytic activity">
    <reaction evidence="15">
        <text>L-threonyl-[protein] + ATP = O-phospho-L-threonyl-[protein] + ADP + H(+)</text>
        <dbReference type="Rhea" id="RHEA:46608"/>
        <dbReference type="Rhea" id="RHEA-COMP:11060"/>
        <dbReference type="Rhea" id="RHEA-COMP:11605"/>
        <dbReference type="ChEBI" id="CHEBI:15378"/>
        <dbReference type="ChEBI" id="CHEBI:30013"/>
        <dbReference type="ChEBI" id="CHEBI:30616"/>
        <dbReference type="ChEBI" id="CHEBI:61977"/>
        <dbReference type="ChEBI" id="CHEBI:456216"/>
        <dbReference type="EC" id="2.7.11.1"/>
    </reaction>
</comment>
<dbReference type="EC" id="2.7.11.1" evidence="2"/>
<evidence type="ECO:0000256" key="2">
    <source>
        <dbReference type="ARBA" id="ARBA00012513"/>
    </source>
</evidence>
<evidence type="ECO:0000256" key="3">
    <source>
        <dbReference type="ARBA" id="ARBA00022475"/>
    </source>
</evidence>
<protein>
    <recommendedName>
        <fullName evidence="2">non-specific serine/threonine protein kinase</fullName>
        <ecNumber evidence="2">2.7.11.1</ecNumber>
    </recommendedName>
</protein>
<dbReference type="PROSITE" id="PS00107">
    <property type="entry name" value="PROTEIN_KINASE_ATP"/>
    <property type="match status" value="1"/>
</dbReference>
<dbReference type="PROSITE" id="PS00108">
    <property type="entry name" value="PROTEIN_KINASE_ST"/>
    <property type="match status" value="1"/>
</dbReference>
<dbReference type="GO" id="GO:0005886">
    <property type="term" value="C:plasma membrane"/>
    <property type="evidence" value="ECO:0007669"/>
    <property type="project" value="UniProtKB-SubCell"/>
</dbReference>
<keyword evidence="12 17" id="KW-0067">ATP-binding</keyword>
<name>A0A8T0H8Q2_CERPU</name>
<dbReference type="SUPFAM" id="SSF56112">
    <property type="entry name" value="Protein kinase-like (PK-like)"/>
    <property type="match status" value="1"/>
</dbReference>
<evidence type="ECO:0000256" key="17">
    <source>
        <dbReference type="PROSITE-ProRule" id="PRU10141"/>
    </source>
</evidence>
<organism evidence="21 22">
    <name type="scientific">Ceratodon purpureus</name>
    <name type="common">Fire moss</name>
    <name type="synonym">Dicranum purpureum</name>
    <dbReference type="NCBI Taxonomy" id="3225"/>
    <lineage>
        <taxon>Eukaryota</taxon>
        <taxon>Viridiplantae</taxon>
        <taxon>Streptophyta</taxon>
        <taxon>Embryophyta</taxon>
        <taxon>Bryophyta</taxon>
        <taxon>Bryophytina</taxon>
        <taxon>Bryopsida</taxon>
        <taxon>Dicranidae</taxon>
        <taxon>Pseudoditrichales</taxon>
        <taxon>Ditrichaceae</taxon>
        <taxon>Ceratodon</taxon>
    </lineage>
</organism>
<keyword evidence="13 19" id="KW-1133">Transmembrane helix</keyword>
<evidence type="ECO:0000256" key="8">
    <source>
        <dbReference type="ARBA" id="ARBA00022729"/>
    </source>
</evidence>
<dbReference type="Pfam" id="PF00069">
    <property type="entry name" value="Pkinase"/>
    <property type="match status" value="1"/>
</dbReference>
<dbReference type="GO" id="GO:0006950">
    <property type="term" value="P:response to stress"/>
    <property type="evidence" value="ECO:0007669"/>
    <property type="project" value="UniProtKB-ARBA"/>
</dbReference>
<comment type="subcellular location">
    <subcellularLocation>
        <location evidence="1">Cell membrane</location>
        <topology evidence="1">Single-pass type I membrane protein</topology>
    </subcellularLocation>
</comment>
<dbReference type="FunFam" id="1.10.510.10:FF:001023">
    <property type="entry name" value="Os07g0541700 protein"/>
    <property type="match status" value="1"/>
</dbReference>
<keyword evidence="7 19" id="KW-0812">Transmembrane</keyword>
<feature type="binding site" evidence="17">
    <location>
        <position position="128"/>
    </location>
    <ligand>
        <name>ATP</name>
        <dbReference type="ChEBI" id="CHEBI:30616"/>
    </ligand>
</feature>
<dbReference type="AlphaFoldDB" id="A0A8T0H8Q2"/>
<dbReference type="InterPro" id="IPR017441">
    <property type="entry name" value="Protein_kinase_ATP_BS"/>
</dbReference>
<dbReference type="GO" id="GO:0005524">
    <property type="term" value="F:ATP binding"/>
    <property type="evidence" value="ECO:0007669"/>
    <property type="project" value="UniProtKB-UniRule"/>
</dbReference>
<keyword evidence="8" id="KW-0732">Signal</keyword>
<dbReference type="SMART" id="SM00220">
    <property type="entry name" value="S_TKc"/>
    <property type="match status" value="1"/>
</dbReference>
<feature type="transmembrane region" description="Helical" evidence="19">
    <location>
        <begin position="291"/>
        <end position="312"/>
    </location>
</feature>
<dbReference type="PANTHER" id="PTHR48005:SF65">
    <property type="entry name" value="LEUCINE-RICH REPEAT RECEPTOR-LIKE SERINE_THREONINE_TYROSINE-PROTEIN KINASE SOBIR1"/>
    <property type="match status" value="1"/>
</dbReference>
<comment type="caution">
    <text evidence="21">The sequence shown here is derived from an EMBL/GenBank/DDBJ whole genome shotgun (WGS) entry which is preliminary data.</text>
</comment>
<evidence type="ECO:0000256" key="18">
    <source>
        <dbReference type="RuleBase" id="RU000304"/>
    </source>
</evidence>
<proteinExistence type="inferred from homology"/>